<dbReference type="GO" id="GO:0008933">
    <property type="term" value="F:peptidoglycan lytic transglycosylase activity"/>
    <property type="evidence" value="ECO:0007669"/>
    <property type="project" value="TreeGrafter"/>
</dbReference>
<organism evidence="3 4">
    <name type="scientific">Polymorphum gilvum (strain LMG 25793 / CGMCC 1.9160 / SL003B-26A1)</name>
    <dbReference type="NCBI Taxonomy" id="991905"/>
    <lineage>
        <taxon>Bacteria</taxon>
        <taxon>Pseudomonadati</taxon>
        <taxon>Pseudomonadota</taxon>
        <taxon>Alphaproteobacteria</taxon>
        <taxon>Rhodobacterales</taxon>
        <taxon>Paracoccaceae</taxon>
        <taxon>Polymorphum</taxon>
    </lineage>
</organism>
<dbReference type="Pfam" id="PF13406">
    <property type="entry name" value="SLT_2"/>
    <property type="match status" value="1"/>
</dbReference>
<reference evidence="3 4" key="1">
    <citation type="journal article" date="2011" name="J. Bacteriol.">
        <title>Complete genome sequence of Polymorphum gilvum SL003B-26A1T, a crude oil-degrading bacterium from oil-polluted saline soil.</title>
        <authorList>
            <person name="Li S.G."/>
            <person name="Tang Y.Q."/>
            <person name="Nie Y."/>
            <person name="Cai M."/>
            <person name="Wu X.L."/>
        </authorList>
    </citation>
    <scope>NUCLEOTIDE SEQUENCE [LARGE SCALE GENOMIC DNA]</scope>
    <source>
        <strain evidence="4">LMG 25793 / CGMCC 1.9160 / SL003B-26A1</strain>
    </source>
</reference>
<dbReference type="SUPFAM" id="SSF53955">
    <property type="entry name" value="Lysozyme-like"/>
    <property type="match status" value="1"/>
</dbReference>
<dbReference type="PATRIC" id="fig|991905.3.peg.4295"/>
<dbReference type="Gene3D" id="1.10.530.10">
    <property type="match status" value="1"/>
</dbReference>
<protein>
    <submittedName>
        <fullName evidence="3">Lytic murein transglycosylase</fullName>
    </submittedName>
</protein>
<dbReference type="RefSeq" id="WP_013654880.1">
    <property type="nucleotide sequence ID" value="NC_015259.1"/>
</dbReference>
<evidence type="ECO:0000313" key="3">
    <source>
        <dbReference type="EMBL" id="ADZ72582.1"/>
    </source>
</evidence>
<dbReference type="PANTHER" id="PTHR30163">
    <property type="entry name" value="MEMBRANE-BOUND LYTIC MUREIN TRANSGLYCOSYLASE B"/>
    <property type="match status" value="1"/>
</dbReference>
<dbReference type="InterPro" id="IPR031304">
    <property type="entry name" value="SLT_2"/>
</dbReference>
<dbReference type="Proteomes" id="UP000008130">
    <property type="component" value="Chromosome"/>
</dbReference>
<feature type="domain" description="Transglycosylase SLT" evidence="2">
    <location>
        <begin position="36"/>
        <end position="242"/>
    </location>
</feature>
<dbReference type="PANTHER" id="PTHR30163:SF8">
    <property type="entry name" value="LYTIC MUREIN TRANSGLYCOSYLASE"/>
    <property type="match status" value="1"/>
</dbReference>
<keyword evidence="4" id="KW-1185">Reference proteome</keyword>
<evidence type="ECO:0000259" key="2">
    <source>
        <dbReference type="Pfam" id="PF13406"/>
    </source>
</evidence>
<proteinExistence type="predicted"/>
<dbReference type="GO" id="GO:0009253">
    <property type="term" value="P:peptidoglycan catabolic process"/>
    <property type="evidence" value="ECO:0007669"/>
    <property type="project" value="TreeGrafter"/>
</dbReference>
<dbReference type="InterPro" id="IPR043426">
    <property type="entry name" value="MltB-like"/>
</dbReference>
<name>F2J6U9_POLGS</name>
<dbReference type="HOGENOM" id="CLU_035402_3_0_5"/>
<dbReference type="InterPro" id="IPR023346">
    <property type="entry name" value="Lysozyme-like_dom_sf"/>
</dbReference>
<feature type="chain" id="PRO_5003278849" evidence="1">
    <location>
        <begin position="27"/>
        <end position="273"/>
    </location>
</feature>
<dbReference type="KEGG" id="pgv:SL003B_4165"/>
<dbReference type="FunFam" id="1.10.8.350:FF:000001">
    <property type="entry name" value="Lytic murein transglycosylase B"/>
    <property type="match status" value="1"/>
</dbReference>
<dbReference type="CDD" id="cd13399">
    <property type="entry name" value="Slt35-like"/>
    <property type="match status" value="1"/>
</dbReference>
<dbReference type="OrthoDB" id="9808544at2"/>
<dbReference type="NCBIfam" id="TIGR02283">
    <property type="entry name" value="MltB_2"/>
    <property type="match status" value="1"/>
</dbReference>
<feature type="signal peptide" evidence="1">
    <location>
        <begin position="1"/>
        <end position="26"/>
    </location>
</feature>
<dbReference type="eggNOG" id="COG2951">
    <property type="taxonomic scope" value="Bacteria"/>
</dbReference>
<accession>F2J6U9</accession>
<evidence type="ECO:0000313" key="4">
    <source>
        <dbReference type="Proteomes" id="UP000008130"/>
    </source>
</evidence>
<dbReference type="EMBL" id="CP002568">
    <property type="protein sequence ID" value="ADZ72582.1"/>
    <property type="molecule type" value="Genomic_DNA"/>
</dbReference>
<dbReference type="Gene3D" id="1.10.8.350">
    <property type="entry name" value="Bacterial muramidase"/>
    <property type="match status" value="1"/>
</dbReference>
<dbReference type="AlphaFoldDB" id="F2J6U9"/>
<keyword evidence="1" id="KW-0732">Signal</keyword>
<evidence type="ECO:0000256" key="1">
    <source>
        <dbReference type="SAM" id="SignalP"/>
    </source>
</evidence>
<sequence>MVARLLLLLFAPLVSLCLFFVPPAAAARCGDGPAGFPVWLEAFKREAPGHGLKGHTVEAALAGVTYDPQVVRLDRSQKSFKLSFEQFYARRVDNAMIARGQRLARDYAGLLGRIEKTYGVPPAVLIAIWGLETGYGANSGKMSVLRSLATLAYDCRRSAFFTNELVAALKIVQRGDMAPAEMRGAWAGEIGQTQFLASSYLNYAVDGDRDGRRDLIRSVPDVLASTANYLKAKGWRAGQPWGPGTANHAVLKEWNRAEVYVKTIAVMAEKIGR</sequence>
<gene>
    <name evidence="3" type="ordered locus">SL003B_4165</name>
</gene>
<dbReference type="InterPro" id="IPR011970">
    <property type="entry name" value="MltB_2"/>
</dbReference>